<dbReference type="Gene3D" id="1.10.1410.10">
    <property type="match status" value="1"/>
</dbReference>
<feature type="domain" description="PAP-associated" evidence="4">
    <location>
        <begin position="1318"/>
        <end position="1371"/>
    </location>
</feature>
<feature type="region of interest" description="Disordered" evidence="3">
    <location>
        <begin position="874"/>
        <end position="936"/>
    </location>
</feature>
<gene>
    <name evidence="6" type="ORF">TRIUR3_10965</name>
</gene>
<dbReference type="PANTHER" id="PTHR23092:SF48">
    <property type="entry name" value="NUCLEOTIDYLTRANSFERASE FAMILY PROTEIN"/>
    <property type="match status" value="1"/>
</dbReference>
<protein>
    <submittedName>
        <fullName evidence="6">PAP-associated domain-containing protein 5</fullName>
    </submittedName>
</protein>
<proteinExistence type="predicted"/>
<evidence type="ECO:0000256" key="3">
    <source>
        <dbReference type="SAM" id="MobiDB-lite"/>
    </source>
</evidence>
<dbReference type="GO" id="GO:1990817">
    <property type="term" value="F:poly(A) RNA polymerase activity"/>
    <property type="evidence" value="ECO:0007669"/>
    <property type="project" value="InterPro"/>
</dbReference>
<feature type="compositionally biased region" description="Acidic residues" evidence="3">
    <location>
        <begin position="698"/>
        <end position="712"/>
    </location>
</feature>
<sequence>MDEISGGAFLRAGDGEVDLAALASEEFPELPWLKAKGYYVVEEFVANWVEIALRMSWAAAAAGGGAGGGKKAVRVGRCVKEKAGLASTAFWREKGYVDWWMRLEPRVRARITGAFFGKSAKALPADTVYMNNQLFATPYLLVLHIANVGKRITKVGVIDSLYGSTRQSFFRKNQPGCGDFASILSCKKKPAFAKELKRLLVLQEIVCLKSNITCCGGDAIFLTSLMSAGTVADNILMRLRRLLMVVSTESINLELIGDGASNNPKKNVEKTSVGSRKGKKKSSSSKKLAASSKSSKDNGCSSTETRNSRIVSKSSQQTPSVRCTIIGPASEGTPCKEIAPIPKAEQAIRSADCNNQCNKKKNKRKGKAKLSDLIRAENPGPGKLKTAVAHVATEALHKSAEAVDAPLRVPSHVNTSSNDIPEAVGCSESSSIFDGTEEKGIKSSRKLEDTLCSSMVISSVTTESCQSAQKPANFSVNEQSPSHTSLNESMVQPSLCSPSSSDNVLSGNPCRNSADSLVRSAQDKTDCDITQGALHGLAPGVAVKNGVDEYYAFNRNLLGGTSYEWPSVAPHFVSPEMQQRPAAADRLHLDVGYRWPTQFNQPFIPANHQVRSSPVEAGCNQMLSSLSVPLSFDWPPVFRGYGKLTQNAALSYDPVFAPHMQSSAWPGFPAQLIQRGGICSEKDRKYFSDSDPRNTSDVGDDTESYWFSEEESDGRATSGRDINQYFGGGVMYWSPAEHAGTGFSRPPSLSSDDSAWAWHEADVSRVVDDLAIGIPSSTYNPTGPSSPPSSPSPFCSQNEPSDPSPQPACHSVAGNDINNEASHSPSSMQDSPEDKSTSAVKSPSCASEIVKGDTLPYAMLRPIVVSNISRRLSRSDFRGGHDHRSPCVSSTRRDIPLVRRPPSPVLLSVPRMPRPPPPSPVGESRKRGFPIVRSGSSSPRHWGMRSLFSDDKIFNRAQFCLDGPEVVWPSWVNKGTSTGTLVQSIEDTVLQDHLVKISQLSRDQHPDVAVPLQPPDMLNGSPHKASLSLMHNALHEEIDQFFCAREIPPLMGVDAIHYTCKVAAANLVTKPYINWAVKRVTRCLQVLWPRSRTNLFGSNATGLALPTSDVDLVVSLPPVRNLEPIKEAGILEGRNGIKETCLQHAARCLGNQDWVRSDSLKTIENTAIPVIMLVAQVPCDINMSNEYPSVLDSSQEISVNVLGEQGSPPRSDNSSSEGSNALAGSKMNKDDCDAVRSIRLDISFKSPSHTGLQTTELVGELTQQFPAALPLALIMKKFLADRSLDHPYSGGLSSYCLVLLITRFLQHEHHLGRPINQNLGSLLMDFLYFFGNVFDPRHMRISIQGSGIYLNRERGHSIDPIHIDDPLCPANNVGRNCFRIHQCIKAFADAFAVLENELLQFTAESMKRTCESTSYRNCWVGMASACVLDTELLLQLVEKKVFYLVQACSKILNLVPVVCAAKDAEMNWPNDACCQTYKSTSACGTGNGEILRRRLLVFGNRVGSNSYLELVQRLMLEVVSGVAKRFSDRRFSGTARLFLEYTKRVTAKITAVISSTRFFVAVTHQCDCRATLQLQSEQSLGHQGHGQVTALACLIKADLFPAADEIQVAAFVAKHTSVPAFVAKQI</sequence>
<evidence type="ECO:0000259" key="5">
    <source>
        <dbReference type="Pfam" id="PF22600"/>
    </source>
</evidence>
<dbReference type="GO" id="GO:0031123">
    <property type="term" value="P:RNA 3'-end processing"/>
    <property type="evidence" value="ECO:0007669"/>
    <property type="project" value="TreeGrafter"/>
</dbReference>
<keyword evidence="1" id="KW-0479">Metal-binding</keyword>
<dbReference type="SUPFAM" id="SSF81631">
    <property type="entry name" value="PAP/OAS1 substrate-binding domain"/>
    <property type="match status" value="1"/>
</dbReference>
<organism evidence="6">
    <name type="scientific">Triticum urartu</name>
    <name type="common">Red wild einkorn</name>
    <name type="synonym">Crithodium urartu</name>
    <dbReference type="NCBI Taxonomy" id="4572"/>
    <lineage>
        <taxon>Eukaryota</taxon>
        <taxon>Viridiplantae</taxon>
        <taxon>Streptophyta</taxon>
        <taxon>Embryophyta</taxon>
        <taxon>Tracheophyta</taxon>
        <taxon>Spermatophyta</taxon>
        <taxon>Magnoliopsida</taxon>
        <taxon>Liliopsida</taxon>
        <taxon>Poales</taxon>
        <taxon>Poaceae</taxon>
        <taxon>BOP clade</taxon>
        <taxon>Pooideae</taxon>
        <taxon>Triticodae</taxon>
        <taxon>Triticeae</taxon>
        <taxon>Triticinae</taxon>
        <taxon>Triticum</taxon>
    </lineage>
</organism>
<evidence type="ECO:0000256" key="2">
    <source>
        <dbReference type="ARBA" id="ARBA00022842"/>
    </source>
</evidence>
<dbReference type="SUPFAM" id="SSF81301">
    <property type="entry name" value="Nucleotidyltransferase"/>
    <property type="match status" value="1"/>
</dbReference>
<dbReference type="CDD" id="cd05402">
    <property type="entry name" value="NT_PAP_TUTase"/>
    <property type="match status" value="1"/>
</dbReference>
<keyword evidence="2" id="KW-0460">Magnesium</keyword>
<dbReference type="Gene3D" id="3.30.460.10">
    <property type="entry name" value="Beta Polymerase, domain 2"/>
    <property type="match status" value="1"/>
</dbReference>
<dbReference type="STRING" id="4572.M7Z790"/>
<dbReference type="OMA" id="VNCCDSS"/>
<feature type="domain" description="Poly(A) RNA polymerase mitochondrial-like central palm" evidence="5">
    <location>
        <begin position="1077"/>
        <end position="1186"/>
    </location>
</feature>
<dbReference type="EMBL" id="KD170665">
    <property type="protein sequence ID" value="EMS55426.1"/>
    <property type="molecule type" value="Genomic_DNA"/>
</dbReference>
<evidence type="ECO:0000313" key="6">
    <source>
        <dbReference type="EMBL" id="EMS55426.1"/>
    </source>
</evidence>
<feature type="compositionally biased region" description="Polar residues" evidence="3">
    <location>
        <begin position="816"/>
        <end position="830"/>
    </location>
</feature>
<dbReference type="Pfam" id="PF22600">
    <property type="entry name" value="MTPAP-like_central"/>
    <property type="match status" value="1"/>
</dbReference>
<feature type="region of interest" description="Disordered" evidence="3">
    <location>
        <begin position="1202"/>
        <end position="1228"/>
    </location>
</feature>
<dbReference type="GO" id="GO:0046872">
    <property type="term" value="F:metal ion binding"/>
    <property type="evidence" value="ECO:0007669"/>
    <property type="project" value="UniProtKB-KW"/>
</dbReference>
<dbReference type="PANTHER" id="PTHR23092">
    <property type="entry name" value="POLY(A) RNA POLYMERASE"/>
    <property type="match status" value="1"/>
</dbReference>
<feature type="compositionally biased region" description="Basic and acidic residues" evidence="3">
    <location>
        <begin position="874"/>
        <end position="897"/>
    </location>
</feature>
<feature type="compositionally biased region" description="Polar residues" evidence="3">
    <location>
        <begin position="1208"/>
        <end position="1219"/>
    </location>
</feature>
<dbReference type="InterPro" id="IPR045862">
    <property type="entry name" value="Trf4-like"/>
</dbReference>
<feature type="region of interest" description="Disordered" evidence="3">
    <location>
        <begin position="471"/>
        <end position="508"/>
    </location>
</feature>
<feature type="compositionally biased region" description="Basic and acidic residues" evidence="3">
    <location>
        <begin position="684"/>
        <end position="694"/>
    </location>
</feature>
<dbReference type="eggNOG" id="KOG1906">
    <property type="taxonomic scope" value="Eukaryota"/>
</dbReference>
<accession>M7Z790</accession>
<dbReference type="InterPro" id="IPR002058">
    <property type="entry name" value="PAP_assoc"/>
</dbReference>
<evidence type="ECO:0000256" key="1">
    <source>
        <dbReference type="ARBA" id="ARBA00022723"/>
    </source>
</evidence>
<feature type="region of interest" description="Disordered" evidence="3">
    <location>
        <begin position="262"/>
        <end position="326"/>
    </location>
</feature>
<dbReference type="GO" id="GO:0031499">
    <property type="term" value="C:TRAMP complex"/>
    <property type="evidence" value="ECO:0007669"/>
    <property type="project" value="TreeGrafter"/>
</dbReference>
<dbReference type="GO" id="GO:0005730">
    <property type="term" value="C:nucleolus"/>
    <property type="evidence" value="ECO:0007669"/>
    <property type="project" value="TreeGrafter"/>
</dbReference>
<feature type="region of interest" description="Disordered" evidence="3">
    <location>
        <begin position="775"/>
        <end position="844"/>
    </location>
</feature>
<feature type="region of interest" description="Disordered" evidence="3">
    <location>
        <begin position="684"/>
        <end position="721"/>
    </location>
</feature>
<dbReference type="InterPro" id="IPR043519">
    <property type="entry name" value="NT_sf"/>
</dbReference>
<dbReference type="Pfam" id="PF03828">
    <property type="entry name" value="PAP_assoc"/>
    <property type="match status" value="1"/>
</dbReference>
<dbReference type="GO" id="GO:0043634">
    <property type="term" value="P:polyadenylation-dependent ncRNA catabolic process"/>
    <property type="evidence" value="ECO:0007669"/>
    <property type="project" value="TreeGrafter"/>
</dbReference>
<dbReference type="GO" id="GO:0003729">
    <property type="term" value="F:mRNA binding"/>
    <property type="evidence" value="ECO:0007669"/>
    <property type="project" value="TreeGrafter"/>
</dbReference>
<reference evidence="6" key="1">
    <citation type="journal article" date="2013" name="Nature">
        <title>Draft genome of the wheat A-genome progenitor Triticum urartu.</title>
        <authorList>
            <person name="Ling H.Q."/>
            <person name="Zhao S."/>
            <person name="Liu D."/>
            <person name="Wang J."/>
            <person name="Sun H."/>
            <person name="Zhang C."/>
            <person name="Fan H."/>
            <person name="Li D."/>
            <person name="Dong L."/>
            <person name="Tao Y."/>
            <person name="Gao C."/>
            <person name="Wu H."/>
            <person name="Li Y."/>
            <person name="Cui Y."/>
            <person name="Guo X."/>
            <person name="Zheng S."/>
            <person name="Wang B."/>
            <person name="Yu K."/>
            <person name="Liang Q."/>
            <person name="Yang W."/>
            <person name="Lou X."/>
            <person name="Chen J."/>
            <person name="Feng M."/>
            <person name="Jian J."/>
            <person name="Zhang X."/>
            <person name="Luo G."/>
            <person name="Jiang Y."/>
            <person name="Liu J."/>
            <person name="Wang Z."/>
            <person name="Sha Y."/>
            <person name="Zhang B."/>
            <person name="Wu H."/>
            <person name="Tang D."/>
            <person name="Shen Q."/>
            <person name="Xue P."/>
            <person name="Zou S."/>
            <person name="Wang X."/>
            <person name="Liu X."/>
            <person name="Wang F."/>
            <person name="Yang Y."/>
            <person name="An X."/>
            <person name="Dong Z."/>
            <person name="Zhang K."/>
            <person name="Zhang X."/>
            <person name="Luo M.C."/>
            <person name="Dvorak J."/>
            <person name="Tong Y."/>
            <person name="Wang J."/>
            <person name="Yang H."/>
            <person name="Li Z."/>
            <person name="Wang D."/>
            <person name="Zhang A."/>
            <person name="Wang J."/>
        </authorList>
    </citation>
    <scope>NUCLEOTIDE SEQUENCE</scope>
</reference>
<feature type="compositionally biased region" description="Polar residues" evidence="3">
    <location>
        <begin position="297"/>
        <end position="321"/>
    </location>
</feature>
<dbReference type="InterPro" id="IPR054708">
    <property type="entry name" value="MTPAP-like_central"/>
</dbReference>
<evidence type="ECO:0000259" key="4">
    <source>
        <dbReference type="Pfam" id="PF03828"/>
    </source>
</evidence>
<name>M7Z790_TRIUA</name>